<reference evidence="2 3" key="1">
    <citation type="submission" date="2020-07" db="EMBL/GenBank/DDBJ databases">
        <title>The yeast mating-type switching endonuclease HO is a domesticated member of an unorthodox homing genetic element family.</title>
        <authorList>
            <person name="Coughlan A.Y."/>
            <person name="Lombardi L."/>
            <person name="Braun-Galleani S."/>
            <person name="Martos A.R."/>
            <person name="Galeote V."/>
            <person name="Bigey F."/>
            <person name="Dequin S."/>
            <person name="Byrne K.P."/>
            <person name="Wolfe K.H."/>
        </authorList>
    </citation>
    <scope>NUCLEOTIDE SEQUENCE [LARGE SCALE GENOMIC DNA]</scope>
    <source>
        <strain evidence="2 3">NRRL Y-6702</strain>
    </source>
</reference>
<feature type="compositionally biased region" description="Polar residues" evidence="1">
    <location>
        <begin position="536"/>
        <end position="545"/>
    </location>
</feature>
<feature type="compositionally biased region" description="Basic and acidic residues" evidence="1">
    <location>
        <begin position="512"/>
        <end position="524"/>
    </location>
</feature>
<sequence length="988" mass="105604">MAAQSRSISSFLTGFFRRPVGDNDYDGAYQIDEESLSGRYDKQTVRKDYACGTSDQLDKLDESTLEHQGTLVLTGDETNYRPPIVSILPIERLRLLRLKQEWRRRVNSKLLLELSYEGPARDDAPTVHQEYVRDVLNTDESQFSYKLSNTPSPVKQDAKKSSQISSNDIVPLRTLKRKKVSGSKRRGTKWSADFEYDLTEYDNILQHKKDEPLANLDSSEIDSPQLSSAKNAGLENHSLQGTSHSGLSSIQRSLLINGPNSITNSTNGNNTKLDSNIEEKGSSIMLSLKDTNHCTTNEKKNKLILPSVGFDFIKKDDNETPSKKPSFVPTEVASKSQGAKPHISSTASSTQQNDKKESAISFPLTVGSEKQSVGTHPTFRFGKNTHQISNQNQEEEEEEQDTKRKKRTISSNDQVIEKPSFSFAKASADAGSKKSAFKFGTVKEKVPAIPPFHFGKENGACKQDIETEATAKSPNQGFKVGGSGSPASATPPSQPDGQNQSVPTEKPIFSFHGKEKSKEQEKSSSFKFGSKNNSGTNFKSDSSFSFGRGATESKVAPSFNVDATAETKSSSNPSFSFGTKTAPDTKVIPTFNLSAGSSEDRTNKPSFIFGNQVDKKASPKPLTISRTKEENALGAHPTSTENHPTSSVPNPSFSVATPAVTDKIDSEPKSTFNFNAAQLNGKKRDHQTGFNFGSTNQESLNSAETAGQAGFSFSRISSQPDNGKEKAQLSFGASIGNAPKVDFSFGKSSSEVSQAKTLPISGFSFSRSSSPSISGPTSVVGIPSLNSNPTPSIAKSQSPGVSALNPFINSSIAGTGATGATGGFTFGSINQGTNVPLSVFSNGQTLNAPSASSATSVPAFQQSITVSGTSTNPPSRSFTPSNTINLNFGNTAAVDPTSIFADASHPTGSIGGATPAPQQIFGGPSLPPSQIFGGGSSVQQPTQSFNNSQTGFGNNNIMQSQQGMQASATSFQLPPGRKLARMRNARRG</sequence>
<evidence type="ECO:0000256" key="1">
    <source>
        <dbReference type="SAM" id="MobiDB-lite"/>
    </source>
</evidence>
<accession>A0A7H9AVZ0</accession>
<dbReference type="OrthoDB" id="4070102at2759"/>
<dbReference type="EMBL" id="CP058604">
    <property type="protein sequence ID" value="QLG70363.1"/>
    <property type="molecule type" value="Genomic_DNA"/>
</dbReference>
<feature type="region of interest" description="Disordered" evidence="1">
    <location>
        <begin position="563"/>
        <end position="656"/>
    </location>
</feature>
<feature type="compositionally biased region" description="Polar residues" evidence="1">
    <location>
        <begin position="963"/>
        <end position="972"/>
    </location>
</feature>
<dbReference type="GeneID" id="59233999"/>
<evidence type="ECO:0000313" key="2">
    <source>
        <dbReference type="EMBL" id="QLG70363.1"/>
    </source>
</evidence>
<evidence type="ECO:0000313" key="3">
    <source>
        <dbReference type="Proteomes" id="UP000509704"/>
    </source>
</evidence>
<keyword evidence="3" id="KW-1185">Reference proteome</keyword>
<feature type="compositionally biased region" description="Polar residues" evidence="1">
    <location>
        <begin position="637"/>
        <end position="655"/>
    </location>
</feature>
<name>A0A7H9AVZ0_ZYGMR</name>
<proteinExistence type="predicted"/>
<feature type="compositionally biased region" description="Polar residues" evidence="1">
    <location>
        <begin position="143"/>
        <end position="153"/>
    </location>
</feature>
<feature type="compositionally biased region" description="Polar residues" evidence="1">
    <location>
        <begin position="333"/>
        <end position="352"/>
    </location>
</feature>
<feature type="region of interest" description="Disordered" evidence="1">
    <location>
        <begin position="316"/>
        <end position="413"/>
    </location>
</feature>
<protein>
    <submittedName>
        <fullName evidence="2">Uncharacterized protein</fullName>
    </submittedName>
</protein>
<feature type="compositionally biased region" description="Polar residues" evidence="1">
    <location>
        <begin position="566"/>
        <end position="579"/>
    </location>
</feature>
<feature type="compositionally biased region" description="Basic residues" evidence="1">
    <location>
        <begin position="978"/>
        <end position="988"/>
    </location>
</feature>
<feature type="region of interest" description="Disordered" evidence="1">
    <location>
        <begin position="455"/>
        <end position="551"/>
    </location>
</feature>
<feature type="region of interest" description="Disordered" evidence="1">
    <location>
        <begin position="143"/>
        <end position="166"/>
    </location>
</feature>
<gene>
    <name evidence="2" type="ORF">HG535_0A03020</name>
</gene>
<dbReference type="Proteomes" id="UP000509704">
    <property type="component" value="Chromosome 1"/>
</dbReference>
<feature type="compositionally biased region" description="Low complexity" evidence="1">
    <location>
        <begin position="525"/>
        <end position="535"/>
    </location>
</feature>
<feature type="region of interest" description="Disordered" evidence="1">
    <location>
        <begin position="963"/>
        <end position="988"/>
    </location>
</feature>
<organism evidence="2 3">
    <name type="scientific">Zygotorulaspora mrakii</name>
    <name type="common">Zygosaccharomyces mrakii</name>
    <dbReference type="NCBI Taxonomy" id="42260"/>
    <lineage>
        <taxon>Eukaryota</taxon>
        <taxon>Fungi</taxon>
        <taxon>Dikarya</taxon>
        <taxon>Ascomycota</taxon>
        <taxon>Saccharomycotina</taxon>
        <taxon>Saccharomycetes</taxon>
        <taxon>Saccharomycetales</taxon>
        <taxon>Saccharomycetaceae</taxon>
        <taxon>Zygotorulaspora</taxon>
    </lineage>
</organism>
<dbReference type="RefSeq" id="XP_037142091.1">
    <property type="nucleotide sequence ID" value="XM_037286196.1"/>
</dbReference>
<dbReference type="KEGG" id="zmk:HG535_0A03020"/>
<dbReference type="AlphaFoldDB" id="A0A7H9AVZ0"/>